<evidence type="ECO:0000256" key="5">
    <source>
        <dbReference type="ARBA" id="ARBA00022679"/>
    </source>
</evidence>
<dbReference type="NCBIfam" id="TIGR00080">
    <property type="entry name" value="pimt"/>
    <property type="match status" value="1"/>
</dbReference>
<proteinExistence type="inferred from homology"/>
<dbReference type="RefSeq" id="WP_054965638.1">
    <property type="nucleotide sequence ID" value="NZ_FMUN01000006.1"/>
</dbReference>
<gene>
    <name evidence="7" type="primary">pcm</name>
    <name evidence="8" type="ORF">SAMN05661077_2254</name>
</gene>
<evidence type="ECO:0000256" key="1">
    <source>
        <dbReference type="ARBA" id="ARBA00004496"/>
    </source>
</evidence>
<dbReference type="Pfam" id="PF01135">
    <property type="entry name" value="PCMT"/>
    <property type="match status" value="1"/>
</dbReference>
<dbReference type="FunFam" id="3.40.50.150:FF:000010">
    <property type="entry name" value="Protein-L-isoaspartate O-methyltransferase"/>
    <property type="match status" value="1"/>
</dbReference>
<reference evidence="9" key="1">
    <citation type="submission" date="2016-10" db="EMBL/GenBank/DDBJ databases">
        <authorList>
            <person name="Varghese N."/>
        </authorList>
    </citation>
    <scope>NUCLEOTIDE SEQUENCE [LARGE SCALE GENOMIC DNA]</scope>
    <source>
        <strain evidence="9">HL 19</strain>
    </source>
</reference>
<dbReference type="PANTHER" id="PTHR11579:SF0">
    <property type="entry name" value="PROTEIN-L-ISOASPARTATE(D-ASPARTATE) O-METHYLTRANSFERASE"/>
    <property type="match status" value="1"/>
</dbReference>
<dbReference type="EC" id="2.1.1.77" evidence="7"/>
<dbReference type="EMBL" id="FMUN01000006">
    <property type="protein sequence ID" value="SCY48387.1"/>
    <property type="molecule type" value="Genomic_DNA"/>
</dbReference>
<comment type="function">
    <text evidence="7">Catalyzes the methyl esterification of L-isoaspartyl residues in peptides and proteins that result from spontaneous decomposition of normal L-aspartyl and L-asparaginyl residues. It plays a role in the repair and/or degradation of damaged proteins.</text>
</comment>
<dbReference type="Gene3D" id="3.40.50.150">
    <property type="entry name" value="Vaccinia Virus protein VP39"/>
    <property type="match status" value="1"/>
</dbReference>
<feature type="active site" evidence="7">
    <location>
        <position position="67"/>
    </location>
</feature>
<organism evidence="8 9">
    <name type="scientific">Thiohalorhabdus denitrificans</name>
    <dbReference type="NCBI Taxonomy" id="381306"/>
    <lineage>
        <taxon>Bacteria</taxon>
        <taxon>Pseudomonadati</taxon>
        <taxon>Pseudomonadota</taxon>
        <taxon>Gammaproteobacteria</taxon>
        <taxon>Thiohalorhabdales</taxon>
        <taxon>Thiohalorhabdaceae</taxon>
        <taxon>Thiohalorhabdus</taxon>
    </lineage>
</organism>
<dbReference type="GO" id="GO:0032259">
    <property type="term" value="P:methylation"/>
    <property type="evidence" value="ECO:0007669"/>
    <property type="project" value="UniProtKB-KW"/>
</dbReference>
<dbReference type="OrthoDB" id="9810066at2"/>
<dbReference type="STRING" id="381306.AN478_05625"/>
<dbReference type="PATRIC" id="fig|381306.5.peg.2319"/>
<dbReference type="GO" id="GO:0004719">
    <property type="term" value="F:protein-L-isoaspartate (D-aspartate) O-methyltransferase activity"/>
    <property type="evidence" value="ECO:0007669"/>
    <property type="project" value="UniProtKB-UniRule"/>
</dbReference>
<sequence>MEETARLLREIEEEFRATAGYTGRRRLSPAVREALAAVPREEFVPLELAEDAYGNVPLPIGHGQTISQPYIVALMTDLLDPEPAQRVLEVGTGCGYQAAVLAELVAEVYTVEVVRDLGEASDARLRRLGYDNVAVRIGDGGEGWPEAAPFDGILVTAAADAVPEALVAQLAPGGRMVIPVDGPQAGQDLLLVTKEEEGEVVSEPVLPVAFVPLVRPRVRTG</sequence>
<dbReference type="HAMAP" id="MF_00090">
    <property type="entry name" value="PIMT"/>
    <property type="match status" value="1"/>
</dbReference>
<accession>A0A0P9C6B7</accession>
<dbReference type="AlphaFoldDB" id="A0A0P9C6B7"/>
<name>A0A0P9C6B7_9GAMM</name>
<evidence type="ECO:0000256" key="2">
    <source>
        <dbReference type="ARBA" id="ARBA00005369"/>
    </source>
</evidence>
<dbReference type="GO" id="GO:0005737">
    <property type="term" value="C:cytoplasm"/>
    <property type="evidence" value="ECO:0007669"/>
    <property type="project" value="UniProtKB-SubCell"/>
</dbReference>
<keyword evidence="6 7" id="KW-0949">S-adenosyl-L-methionine</keyword>
<dbReference type="Proteomes" id="UP000183104">
    <property type="component" value="Unassembled WGS sequence"/>
</dbReference>
<comment type="catalytic activity">
    <reaction evidence="7">
        <text>[protein]-L-isoaspartate + S-adenosyl-L-methionine = [protein]-L-isoaspartate alpha-methyl ester + S-adenosyl-L-homocysteine</text>
        <dbReference type="Rhea" id="RHEA:12705"/>
        <dbReference type="Rhea" id="RHEA-COMP:12143"/>
        <dbReference type="Rhea" id="RHEA-COMP:12144"/>
        <dbReference type="ChEBI" id="CHEBI:57856"/>
        <dbReference type="ChEBI" id="CHEBI:59789"/>
        <dbReference type="ChEBI" id="CHEBI:90596"/>
        <dbReference type="ChEBI" id="CHEBI:90598"/>
        <dbReference type="EC" id="2.1.1.77"/>
    </reaction>
</comment>
<dbReference type="InterPro" id="IPR000682">
    <property type="entry name" value="PCMT"/>
</dbReference>
<evidence type="ECO:0000256" key="3">
    <source>
        <dbReference type="ARBA" id="ARBA00022490"/>
    </source>
</evidence>
<evidence type="ECO:0000256" key="6">
    <source>
        <dbReference type="ARBA" id="ARBA00022691"/>
    </source>
</evidence>
<keyword evidence="3 7" id="KW-0963">Cytoplasm</keyword>
<dbReference type="PANTHER" id="PTHR11579">
    <property type="entry name" value="PROTEIN-L-ISOASPARTATE O-METHYLTRANSFERASE"/>
    <property type="match status" value="1"/>
</dbReference>
<keyword evidence="5 7" id="KW-0808">Transferase</keyword>
<keyword evidence="9" id="KW-1185">Reference proteome</keyword>
<dbReference type="SUPFAM" id="SSF53335">
    <property type="entry name" value="S-adenosyl-L-methionine-dependent methyltransferases"/>
    <property type="match status" value="1"/>
</dbReference>
<protein>
    <recommendedName>
        <fullName evidence="7">Protein-L-isoaspartate O-methyltransferase</fullName>
        <ecNumber evidence="7">2.1.1.77</ecNumber>
    </recommendedName>
    <alternativeName>
        <fullName evidence="7">L-isoaspartyl protein carboxyl methyltransferase</fullName>
    </alternativeName>
    <alternativeName>
        <fullName evidence="7">Protein L-isoaspartyl methyltransferase</fullName>
    </alternativeName>
    <alternativeName>
        <fullName evidence="7">Protein-beta-aspartate methyltransferase</fullName>
        <shortName evidence="7">PIMT</shortName>
    </alternativeName>
</protein>
<evidence type="ECO:0000313" key="9">
    <source>
        <dbReference type="Proteomes" id="UP000183104"/>
    </source>
</evidence>
<dbReference type="CDD" id="cd02440">
    <property type="entry name" value="AdoMet_MTases"/>
    <property type="match status" value="1"/>
</dbReference>
<dbReference type="GO" id="GO:0030091">
    <property type="term" value="P:protein repair"/>
    <property type="evidence" value="ECO:0007669"/>
    <property type="project" value="UniProtKB-UniRule"/>
</dbReference>
<keyword evidence="4 7" id="KW-0489">Methyltransferase</keyword>
<comment type="similarity">
    <text evidence="2 7">Belongs to the methyltransferase superfamily. L-isoaspartyl/D-aspartyl protein methyltransferase family.</text>
</comment>
<evidence type="ECO:0000256" key="4">
    <source>
        <dbReference type="ARBA" id="ARBA00022603"/>
    </source>
</evidence>
<evidence type="ECO:0000313" key="8">
    <source>
        <dbReference type="EMBL" id="SCY48387.1"/>
    </source>
</evidence>
<dbReference type="InterPro" id="IPR029063">
    <property type="entry name" value="SAM-dependent_MTases_sf"/>
</dbReference>
<dbReference type="PROSITE" id="PS01279">
    <property type="entry name" value="PCMT"/>
    <property type="match status" value="1"/>
</dbReference>
<evidence type="ECO:0000256" key="7">
    <source>
        <dbReference type="HAMAP-Rule" id="MF_00090"/>
    </source>
</evidence>
<dbReference type="NCBIfam" id="NF001453">
    <property type="entry name" value="PRK00312.1"/>
    <property type="match status" value="1"/>
</dbReference>
<comment type="subcellular location">
    <subcellularLocation>
        <location evidence="1 7">Cytoplasm</location>
    </subcellularLocation>
</comment>